<feature type="domain" description="Peptidoglycan binding-like" evidence="2">
    <location>
        <begin position="16"/>
        <end position="71"/>
    </location>
</feature>
<comment type="caution">
    <text evidence="4">The sequence shown here is derived from an EMBL/GenBank/DDBJ whole genome shotgun (WGS) entry which is preliminary data.</text>
</comment>
<evidence type="ECO:0000313" key="4">
    <source>
        <dbReference type="EMBL" id="KZE17714.1"/>
    </source>
</evidence>
<dbReference type="Proteomes" id="UP000076609">
    <property type="component" value="Unassembled WGS sequence"/>
</dbReference>
<dbReference type="EMBL" id="LQQO01000005">
    <property type="protein sequence ID" value="KZE17714.1"/>
    <property type="molecule type" value="Genomic_DNA"/>
</dbReference>
<evidence type="ECO:0008006" key="6">
    <source>
        <dbReference type="Google" id="ProtNLM"/>
    </source>
</evidence>
<feature type="region of interest" description="Disordered" evidence="1">
    <location>
        <begin position="71"/>
        <end position="117"/>
    </location>
</feature>
<dbReference type="InterPro" id="IPR036365">
    <property type="entry name" value="PGBD-like_sf"/>
</dbReference>
<dbReference type="RefSeq" id="WP_066688720.1">
    <property type="nucleotide sequence ID" value="NZ_CP117025.1"/>
</dbReference>
<dbReference type="SUPFAM" id="SSF47090">
    <property type="entry name" value="PGBD-like"/>
    <property type="match status" value="1"/>
</dbReference>
<keyword evidence="5" id="KW-1185">Reference proteome</keyword>
<protein>
    <recommendedName>
        <fullName evidence="6">Peptidoglycan-binding protein</fullName>
    </recommendedName>
</protein>
<evidence type="ECO:0000259" key="3">
    <source>
        <dbReference type="Pfam" id="PF11860"/>
    </source>
</evidence>
<reference evidence="5" key="1">
    <citation type="submission" date="2016-01" db="EMBL/GenBank/DDBJ databases">
        <title>Draft genome of Chromobacterium sp. F49.</title>
        <authorList>
            <person name="Hong K.W."/>
        </authorList>
    </citation>
    <scope>NUCLEOTIDE SEQUENCE [LARGE SCALE GENOMIC DNA]</scope>
    <source>
        <strain evidence="5">CN3</strain>
    </source>
</reference>
<evidence type="ECO:0000259" key="2">
    <source>
        <dbReference type="Pfam" id="PF01471"/>
    </source>
</evidence>
<dbReference type="InterPro" id="IPR024408">
    <property type="entry name" value="Muramidase"/>
</dbReference>
<dbReference type="InterPro" id="IPR002477">
    <property type="entry name" value="Peptidoglycan-bd-like"/>
</dbReference>
<evidence type="ECO:0000256" key="1">
    <source>
        <dbReference type="SAM" id="MobiDB-lite"/>
    </source>
</evidence>
<gene>
    <name evidence="4" type="ORF">AVT10_10305</name>
</gene>
<feature type="compositionally biased region" description="Pro residues" evidence="1">
    <location>
        <begin position="85"/>
        <end position="96"/>
    </location>
</feature>
<sequence length="304" mass="32708">MMIATPVGPRRPNRTADVRTIQSLLNRARGRVAGQEVLREDGIFGPRTAAAIARYQAQVLRFGKPDGVVDPGGPTLTALSRAPAGPRPAAPPPAPRPAGGAPATPAPRPAAGGKAGPGGISEATYVDIAARLGCETAAVKAVVETEVAIRGPYDSQGRPTILFERHKFHKHTNGRFAAAHPDICNATPGGYGRDSEQYPKLERAMALDRAAALKSASWGAFQILGENHVQAGHSSVEAFVAAMKKSLLLQVEAFIAFVRADRRLLSAIRNRSWSEFARIYNGPSYRKYKYDEKMRTNYQKYAAQ</sequence>
<dbReference type="InterPro" id="IPR036366">
    <property type="entry name" value="PGBDSf"/>
</dbReference>
<evidence type="ECO:0000313" key="5">
    <source>
        <dbReference type="Proteomes" id="UP000076609"/>
    </source>
</evidence>
<accession>A0ABR5YGU0</accession>
<name>A0ABR5YGU0_9SPHN</name>
<dbReference type="Pfam" id="PF01471">
    <property type="entry name" value="PG_binding_1"/>
    <property type="match status" value="1"/>
</dbReference>
<proteinExistence type="predicted"/>
<dbReference type="Pfam" id="PF11860">
    <property type="entry name" value="Muramidase"/>
    <property type="match status" value="1"/>
</dbReference>
<dbReference type="Gene3D" id="1.10.101.10">
    <property type="entry name" value="PGBD-like superfamily/PGBD"/>
    <property type="match status" value="1"/>
</dbReference>
<feature type="domain" description="N-acetylmuramidase" evidence="3">
    <location>
        <begin position="135"/>
        <end position="301"/>
    </location>
</feature>
<organism evidence="4 5">
    <name type="scientific">Sphingomonas hankookensis</name>
    <dbReference type="NCBI Taxonomy" id="563996"/>
    <lineage>
        <taxon>Bacteria</taxon>
        <taxon>Pseudomonadati</taxon>
        <taxon>Pseudomonadota</taxon>
        <taxon>Alphaproteobacteria</taxon>
        <taxon>Sphingomonadales</taxon>
        <taxon>Sphingomonadaceae</taxon>
        <taxon>Sphingomonas</taxon>
    </lineage>
</organism>